<reference evidence="3 4" key="1">
    <citation type="journal article" date="2018" name="Sci. Rep.">
        <title>Comparative genomics provides insights into the lifestyle and reveals functional heterogeneity of dark septate endophytic fungi.</title>
        <authorList>
            <person name="Knapp D.G."/>
            <person name="Nemeth J.B."/>
            <person name="Barry K."/>
            <person name="Hainaut M."/>
            <person name="Henrissat B."/>
            <person name="Johnson J."/>
            <person name="Kuo A."/>
            <person name="Lim J.H.P."/>
            <person name="Lipzen A."/>
            <person name="Nolan M."/>
            <person name="Ohm R.A."/>
            <person name="Tamas L."/>
            <person name="Grigoriev I.V."/>
            <person name="Spatafora J.W."/>
            <person name="Nagy L.G."/>
            <person name="Kovacs G.M."/>
        </authorList>
    </citation>
    <scope>NUCLEOTIDE SEQUENCE [LARGE SCALE GENOMIC DNA]</scope>
    <source>
        <strain evidence="3 4">DSE2036</strain>
    </source>
</reference>
<keyword evidence="4" id="KW-1185">Reference proteome</keyword>
<sequence length="76" mass="7596">MKFTAASTAAVAILALSDLAVAKNGVGVGKRWMGSLSAHAARSIAERQLQVGGLTLGGEGGGSKSSPFLPLSLEDL</sequence>
<evidence type="ECO:0000313" key="3">
    <source>
        <dbReference type="EMBL" id="PVH94664.1"/>
    </source>
</evidence>
<evidence type="ECO:0000256" key="2">
    <source>
        <dbReference type="SAM" id="SignalP"/>
    </source>
</evidence>
<feature type="region of interest" description="Disordered" evidence="1">
    <location>
        <begin position="56"/>
        <end position="76"/>
    </location>
</feature>
<organism evidence="3 4">
    <name type="scientific">Periconia macrospinosa</name>
    <dbReference type="NCBI Taxonomy" id="97972"/>
    <lineage>
        <taxon>Eukaryota</taxon>
        <taxon>Fungi</taxon>
        <taxon>Dikarya</taxon>
        <taxon>Ascomycota</taxon>
        <taxon>Pezizomycotina</taxon>
        <taxon>Dothideomycetes</taxon>
        <taxon>Pleosporomycetidae</taxon>
        <taxon>Pleosporales</taxon>
        <taxon>Massarineae</taxon>
        <taxon>Periconiaceae</taxon>
        <taxon>Periconia</taxon>
    </lineage>
</organism>
<dbReference type="Proteomes" id="UP000244855">
    <property type="component" value="Unassembled WGS sequence"/>
</dbReference>
<gene>
    <name evidence="3" type="ORF">DM02DRAFT_676032</name>
</gene>
<feature type="signal peptide" evidence="2">
    <location>
        <begin position="1"/>
        <end position="22"/>
    </location>
</feature>
<evidence type="ECO:0000256" key="1">
    <source>
        <dbReference type="SAM" id="MobiDB-lite"/>
    </source>
</evidence>
<feature type="chain" id="PRO_5016032980" evidence="2">
    <location>
        <begin position="23"/>
        <end position="76"/>
    </location>
</feature>
<protein>
    <submittedName>
        <fullName evidence="3">Uncharacterized protein</fullName>
    </submittedName>
</protein>
<keyword evidence="2" id="KW-0732">Signal</keyword>
<name>A0A2V1DBX3_9PLEO</name>
<dbReference type="EMBL" id="KZ805525">
    <property type="protein sequence ID" value="PVH94664.1"/>
    <property type="molecule type" value="Genomic_DNA"/>
</dbReference>
<evidence type="ECO:0000313" key="4">
    <source>
        <dbReference type="Proteomes" id="UP000244855"/>
    </source>
</evidence>
<accession>A0A2V1DBX3</accession>
<proteinExistence type="predicted"/>
<dbReference type="AlphaFoldDB" id="A0A2V1DBX3"/>